<dbReference type="InterPro" id="IPR042244">
    <property type="entry name" value="HypD_2_sf"/>
</dbReference>
<reference evidence="5 6" key="1">
    <citation type="submission" date="2015-08" db="EMBL/GenBank/DDBJ databases">
        <title>Complete genome sequence of Sulfurifustis variabilis.</title>
        <authorList>
            <person name="Miura A."/>
            <person name="Kojima H."/>
            <person name="Fukui M."/>
        </authorList>
    </citation>
    <scope>NUCLEOTIDE SEQUENCE [LARGE SCALE GENOMIC DNA]</scope>
    <source>
        <strain evidence="6">skN76</strain>
    </source>
</reference>
<dbReference type="Pfam" id="PF01924">
    <property type="entry name" value="HypD"/>
    <property type="match status" value="1"/>
</dbReference>
<dbReference type="GO" id="GO:0051539">
    <property type="term" value="F:4 iron, 4 sulfur cluster binding"/>
    <property type="evidence" value="ECO:0007669"/>
    <property type="project" value="TreeGrafter"/>
</dbReference>
<evidence type="ECO:0000313" key="6">
    <source>
        <dbReference type="Proteomes" id="UP000218899"/>
    </source>
</evidence>
<dbReference type="InterPro" id="IPR042243">
    <property type="entry name" value="HypD_1"/>
</dbReference>
<protein>
    <recommendedName>
        <fullName evidence="4">Hydrogenase maturation factor</fullName>
    </recommendedName>
</protein>
<keyword evidence="6" id="KW-1185">Reference proteome</keyword>
<dbReference type="PANTHER" id="PTHR30149:SF0">
    <property type="entry name" value="HYDROGENASE MATURATION FACTOR HYPD"/>
    <property type="match status" value="1"/>
</dbReference>
<organism evidence="5 6">
    <name type="scientific">Sulfurifustis variabilis</name>
    <dbReference type="NCBI Taxonomy" id="1675686"/>
    <lineage>
        <taxon>Bacteria</taxon>
        <taxon>Pseudomonadati</taxon>
        <taxon>Pseudomonadota</taxon>
        <taxon>Gammaproteobacteria</taxon>
        <taxon>Acidiferrobacterales</taxon>
        <taxon>Acidiferrobacteraceae</taxon>
        <taxon>Sulfurifustis</taxon>
    </lineage>
</organism>
<dbReference type="RefSeq" id="WP_096461218.1">
    <property type="nucleotide sequence ID" value="NZ_AP014936.1"/>
</dbReference>
<dbReference type="Gene3D" id="3.40.50.11750">
    <property type="entry name" value="HypD, alpha/beta domain 1"/>
    <property type="match status" value="2"/>
</dbReference>
<dbReference type="OrthoDB" id="9770424at2"/>
<dbReference type="GO" id="GO:0005506">
    <property type="term" value="F:iron ion binding"/>
    <property type="evidence" value="ECO:0007669"/>
    <property type="project" value="TreeGrafter"/>
</dbReference>
<evidence type="ECO:0000256" key="2">
    <source>
        <dbReference type="ARBA" id="ARBA00022723"/>
    </source>
</evidence>
<dbReference type="PIRSF" id="PIRSF005622">
    <property type="entry name" value="Hydrgn_mat_hypD"/>
    <property type="match status" value="1"/>
</dbReference>
<dbReference type="KEGG" id="sva:SVA_2185"/>
<dbReference type="GO" id="GO:0051604">
    <property type="term" value="P:protein maturation"/>
    <property type="evidence" value="ECO:0007669"/>
    <property type="project" value="TreeGrafter"/>
</dbReference>
<proteinExistence type="inferred from homology"/>
<dbReference type="EMBL" id="AP014936">
    <property type="protein sequence ID" value="BAU48735.1"/>
    <property type="molecule type" value="Genomic_DNA"/>
</dbReference>
<evidence type="ECO:0000256" key="4">
    <source>
        <dbReference type="PIRNR" id="PIRNR005622"/>
    </source>
</evidence>
<dbReference type="AlphaFoldDB" id="A0A1B4V5M9"/>
<accession>A0A1B4V5M9</accession>
<dbReference type="GO" id="GO:0070025">
    <property type="term" value="F:carbon monoxide binding"/>
    <property type="evidence" value="ECO:0007669"/>
    <property type="project" value="TreeGrafter"/>
</dbReference>
<comment type="similarity">
    <text evidence="1 4">Belongs to the HypD family.</text>
</comment>
<keyword evidence="3" id="KW-0408">Iron</keyword>
<keyword evidence="2" id="KW-0479">Metal-binding</keyword>
<dbReference type="InterPro" id="IPR002780">
    <property type="entry name" value="Hyd_form_HypD"/>
</dbReference>
<dbReference type="Proteomes" id="UP000218899">
    <property type="component" value="Chromosome"/>
</dbReference>
<dbReference type="NCBIfam" id="TIGR00075">
    <property type="entry name" value="hypD"/>
    <property type="match status" value="1"/>
</dbReference>
<evidence type="ECO:0000313" key="5">
    <source>
        <dbReference type="EMBL" id="BAU48735.1"/>
    </source>
</evidence>
<sequence>MASARDWLDRIRRLPLPPRVRIMNVCGGHERSITMAGIRGALPHAIELIPGPGCPVCVCPEEDVYQAIQLALNEDVTLVAFGDMLRVPVNAPKKDPRSLEQAKAAGADIRPIASPVEAVRLAQANPDRAIVFFAAGFETTTAPVAAMLAEGVPSNLSVLLSGRLTWPAVAMLLDSETPGFDALVAPGHVSTVMGPEEWRFVVEKHRIPAAVAGFTPESLLAAMYSTLRQLIEGRPFLDNCYPEVVRPGGNPTARAHLARTLDVVDANWRGVGIIPRSGFAIKETLAGHDARRRFPSYEDPSRKRAGQMPPGCDCARVVLGKIYPNECVLYGRACTPRHPIGPCMVSDEGACRIWWAAGVREPHEPARTASVPG</sequence>
<name>A0A1B4V5M9_9GAMM</name>
<gene>
    <name evidence="5" type="ORF">SVA_2185</name>
</gene>
<evidence type="ECO:0000256" key="3">
    <source>
        <dbReference type="ARBA" id="ARBA00023004"/>
    </source>
</evidence>
<dbReference type="PANTHER" id="PTHR30149">
    <property type="entry name" value="HYDROGENASE PROTEIN ASSEMBLY PROTEIN HYPD"/>
    <property type="match status" value="1"/>
</dbReference>
<evidence type="ECO:0000256" key="1">
    <source>
        <dbReference type="ARBA" id="ARBA00007888"/>
    </source>
</evidence>
<dbReference type="Gene3D" id="6.10.20.100">
    <property type="match status" value="1"/>
</dbReference>